<name>A0A6L2K369_TANCI</name>
<dbReference type="AlphaFoldDB" id="A0A6L2K369"/>
<reference evidence="1" key="1">
    <citation type="journal article" date="2019" name="Sci. Rep.">
        <title>Draft genome of Tanacetum cinerariifolium, the natural source of mosquito coil.</title>
        <authorList>
            <person name="Yamashiro T."/>
            <person name="Shiraishi A."/>
            <person name="Satake H."/>
            <person name="Nakayama K."/>
        </authorList>
    </citation>
    <scope>NUCLEOTIDE SEQUENCE</scope>
</reference>
<comment type="caution">
    <text evidence="1">The sequence shown here is derived from an EMBL/GenBank/DDBJ whole genome shotgun (WGS) entry which is preliminary data.</text>
</comment>
<dbReference type="EMBL" id="BKCJ010001754">
    <property type="protein sequence ID" value="GEU43776.1"/>
    <property type="molecule type" value="Genomic_DNA"/>
</dbReference>
<gene>
    <name evidence="1" type="ORF">Tci_015754</name>
</gene>
<accession>A0A6L2K369</accession>
<evidence type="ECO:0000313" key="1">
    <source>
        <dbReference type="EMBL" id="GEU43776.1"/>
    </source>
</evidence>
<protein>
    <submittedName>
        <fullName evidence="1">Ribonuclease H-like domain-containing protein</fullName>
    </submittedName>
</protein>
<organism evidence="1">
    <name type="scientific">Tanacetum cinerariifolium</name>
    <name type="common">Dalmatian daisy</name>
    <name type="synonym">Chrysanthemum cinerariifolium</name>
    <dbReference type="NCBI Taxonomy" id="118510"/>
    <lineage>
        <taxon>Eukaryota</taxon>
        <taxon>Viridiplantae</taxon>
        <taxon>Streptophyta</taxon>
        <taxon>Embryophyta</taxon>
        <taxon>Tracheophyta</taxon>
        <taxon>Spermatophyta</taxon>
        <taxon>Magnoliopsida</taxon>
        <taxon>eudicotyledons</taxon>
        <taxon>Gunneridae</taxon>
        <taxon>Pentapetalae</taxon>
        <taxon>asterids</taxon>
        <taxon>campanulids</taxon>
        <taxon>Asterales</taxon>
        <taxon>Asteraceae</taxon>
        <taxon>Asteroideae</taxon>
        <taxon>Anthemideae</taxon>
        <taxon>Anthemidinae</taxon>
        <taxon>Tanacetum</taxon>
    </lineage>
</organism>
<proteinExistence type="predicted"/>
<sequence>MRMEQYLTHTDYALWEVIMNGDAPVVILSISGGAKAAIPPKTTVEKITRRKELKAKSTMLLAIPDEHLLKFYGIKDEKTLWEAIKTREQTPLFPTMLAIQAAKDNAVYEEWDDSVERVTTTAACLDAAQDSGIDGSMYNIVRLGSSFIDRLKADKESIWYCLYQAYHESEKIRTTVKSNQDKGRTKIVVLDDEEDSEDSSKQGRMIEDIYQDTGITLVTPTNVSSQEDQPEDQLGVLSAAKFLTDAAKKKVNTYIRRRRVVSTGSVGVSTASVKDKGKAIMQDSEQPKKIKKRVQIQMSLNGELAQKLYEEEQARFNAEQEAKFNAEQEELLASETTRMKLIP</sequence>